<dbReference type="GO" id="GO:0043565">
    <property type="term" value="F:sequence-specific DNA binding"/>
    <property type="evidence" value="ECO:0007669"/>
    <property type="project" value="TreeGrafter"/>
</dbReference>
<dbReference type="SUPFAM" id="SSF47459">
    <property type="entry name" value="HLH, helix-loop-helix DNA-binding domain"/>
    <property type="match status" value="1"/>
</dbReference>
<keyword evidence="3" id="KW-0238">DNA-binding</keyword>
<comment type="subcellular location">
    <subcellularLocation>
        <location evidence="1">Nucleus</location>
    </subcellularLocation>
</comment>
<gene>
    <name evidence="10" type="primary">LOC116193221</name>
    <name evidence="7" type="ORF">CDL15_Pgr019061</name>
</gene>
<evidence type="ECO:0000256" key="3">
    <source>
        <dbReference type="ARBA" id="ARBA00023125"/>
    </source>
</evidence>
<dbReference type="Proteomes" id="UP000197138">
    <property type="component" value="Unassembled WGS sequence"/>
</dbReference>
<dbReference type="InterPro" id="IPR054502">
    <property type="entry name" value="bHLH-TF_ACT-like_plant"/>
</dbReference>
<dbReference type="GO" id="GO:0046983">
    <property type="term" value="F:protein dimerization activity"/>
    <property type="evidence" value="ECO:0007669"/>
    <property type="project" value="InterPro"/>
</dbReference>
<reference evidence="7" key="2">
    <citation type="submission" date="2017-06" db="EMBL/GenBank/DDBJ databases">
        <title>The pomegranate genome and the genomics of punicalagin biosynthesis.</title>
        <authorList>
            <person name="Xu C."/>
        </authorList>
    </citation>
    <scope>NUCLEOTIDE SEQUENCE [LARGE SCALE GENOMIC DNA]</scope>
    <source>
        <tissue evidence="7">Fresh leaf</tissue>
    </source>
</reference>
<evidence type="ECO:0000313" key="10">
    <source>
        <dbReference type="RefSeq" id="XP_031377888.1"/>
    </source>
</evidence>
<dbReference type="PANTHER" id="PTHR31945">
    <property type="entry name" value="TRANSCRIPTION FACTOR SCREAM2-RELATED"/>
    <property type="match status" value="1"/>
</dbReference>
<dbReference type="InterPro" id="IPR011598">
    <property type="entry name" value="bHLH_dom"/>
</dbReference>
<dbReference type="InterPro" id="IPR051358">
    <property type="entry name" value="TF_AMS/ICE1/BHLH6-like"/>
</dbReference>
<evidence type="ECO:0000256" key="2">
    <source>
        <dbReference type="ARBA" id="ARBA00023015"/>
    </source>
</evidence>
<dbReference type="GO" id="GO:0003700">
    <property type="term" value="F:DNA-binding transcription factor activity"/>
    <property type="evidence" value="ECO:0007669"/>
    <property type="project" value="TreeGrafter"/>
</dbReference>
<dbReference type="Pfam" id="PF00010">
    <property type="entry name" value="HLH"/>
    <property type="match status" value="1"/>
</dbReference>
<reference evidence="9" key="3">
    <citation type="journal article" date="2020" name="Plant Biotechnol. J.">
        <title>The pomegranate (Punica granatum L.) draft genome dissects genetic divergence between soft- and hard-seeded cultivars.</title>
        <authorList>
            <person name="Luo X."/>
            <person name="Li H."/>
            <person name="Wu Z."/>
            <person name="Yao W."/>
            <person name="Zhao P."/>
            <person name="Cao D."/>
            <person name="Yu H."/>
            <person name="Li K."/>
            <person name="Poudel K."/>
            <person name="Zhao D."/>
            <person name="Zhang F."/>
            <person name="Xia X."/>
            <person name="Chen L."/>
            <person name="Wang Q."/>
            <person name="Jing D."/>
            <person name="Cao S."/>
        </authorList>
    </citation>
    <scope>NUCLEOTIDE SEQUENCE [LARGE SCALE GENOMIC DNA]</scope>
</reference>
<name>A0A218XKF1_PUNGR</name>
<dbReference type="Pfam" id="PF22754">
    <property type="entry name" value="bHLH-TF_ACT-like_plant"/>
    <property type="match status" value="1"/>
</dbReference>
<organism evidence="7 8">
    <name type="scientific">Punica granatum</name>
    <name type="common">Pomegranate</name>
    <dbReference type="NCBI Taxonomy" id="22663"/>
    <lineage>
        <taxon>Eukaryota</taxon>
        <taxon>Viridiplantae</taxon>
        <taxon>Streptophyta</taxon>
        <taxon>Embryophyta</taxon>
        <taxon>Tracheophyta</taxon>
        <taxon>Spermatophyta</taxon>
        <taxon>Magnoliopsida</taxon>
        <taxon>eudicotyledons</taxon>
        <taxon>Gunneridae</taxon>
        <taxon>Pentapetalae</taxon>
        <taxon>rosids</taxon>
        <taxon>malvids</taxon>
        <taxon>Myrtales</taxon>
        <taxon>Lythraceae</taxon>
        <taxon>Punica</taxon>
    </lineage>
</organism>
<evidence type="ECO:0000259" key="6">
    <source>
        <dbReference type="PROSITE" id="PS50888"/>
    </source>
</evidence>
<dbReference type="CDD" id="cd11443">
    <property type="entry name" value="bHLH_AtAMS_like"/>
    <property type="match status" value="1"/>
</dbReference>
<evidence type="ECO:0000256" key="1">
    <source>
        <dbReference type="ARBA" id="ARBA00004123"/>
    </source>
</evidence>
<dbReference type="GeneID" id="116193221"/>
<dbReference type="PANTHER" id="PTHR31945:SF15">
    <property type="entry name" value="TRANSCRIPTION FACTOR BHLH61-RELATED"/>
    <property type="match status" value="1"/>
</dbReference>
<dbReference type="PROSITE" id="PS50888">
    <property type="entry name" value="BHLH"/>
    <property type="match status" value="1"/>
</dbReference>
<keyword evidence="4" id="KW-0804">Transcription</keyword>
<dbReference type="OrthoDB" id="752464at2759"/>
<reference evidence="10" key="4">
    <citation type="submission" date="2025-04" db="UniProtKB">
        <authorList>
            <consortium name="RefSeq"/>
        </authorList>
    </citation>
    <scope>IDENTIFICATION</scope>
    <source>
        <tissue evidence="10">Leaf</tissue>
    </source>
</reference>
<dbReference type="Gene3D" id="4.10.280.10">
    <property type="entry name" value="Helix-loop-helix DNA-binding domain"/>
    <property type="match status" value="1"/>
</dbReference>
<evidence type="ECO:0000256" key="4">
    <source>
        <dbReference type="ARBA" id="ARBA00023163"/>
    </source>
</evidence>
<dbReference type="GO" id="GO:0005634">
    <property type="term" value="C:nucleus"/>
    <property type="evidence" value="ECO:0007669"/>
    <property type="project" value="UniProtKB-SubCell"/>
</dbReference>
<feature type="domain" description="BHLH" evidence="6">
    <location>
        <begin position="208"/>
        <end position="257"/>
    </location>
</feature>
<dbReference type="SMART" id="SM00353">
    <property type="entry name" value="HLH"/>
    <property type="match status" value="1"/>
</dbReference>
<proteinExistence type="predicted"/>
<dbReference type="EMBL" id="MTKT01001276">
    <property type="protein sequence ID" value="OWM85437.1"/>
    <property type="molecule type" value="Genomic_DNA"/>
</dbReference>
<keyword evidence="2" id="KW-0805">Transcription regulation</keyword>
<dbReference type="AlphaFoldDB" id="A0A218XKF1"/>
<reference evidence="8" key="1">
    <citation type="journal article" date="2017" name="Plant J.">
        <title>The pomegranate (Punica granatum L.) genome and the genomics of punicalagin biosynthesis.</title>
        <authorList>
            <person name="Qin G."/>
            <person name="Xu C."/>
            <person name="Ming R."/>
            <person name="Tang H."/>
            <person name="Guyot R."/>
            <person name="Kramer E.M."/>
            <person name="Hu Y."/>
            <person name="Yi X."/>
            <person name="Qi Y."/>
            <person name="Xu X."/>
            <person name="Gao Z."/>
            <person name="Pan H."/>
            <person name="Jian J."/>
            <person name="Tian Y."/>
            <person name="Yue Z."/>
            <person name="Xu Y."/>
        </authorList>
    </citation>
    <scope>NUCLEOTIDE SEQUENCE [LARGE SCALE GENOMIC DNA]</scope>
    <source>
        <strain evidence="8">cv. Dabenzi</strain>
    </source>
</reference>
<evidence type="ECO:0000256" key="5">
    <source>
        <dbReference type="ARBA" id="ARBA00023242"/>
    </source>
</evidence>
<keyword evidence="9" id="KW-1185">Reference proteome</keyword>
<protein>
    <submittedName>
        <fullName evidence="10">Transcription factor bHLH93-like</fullName>
    </submittedName>
</protein>
<dbReference type="RefSeq" id="XP_031377888.1">
    <property type="nucleotide sequence ID" value="XM_031522028.1"/>
</dbReference>
<keyword evidence="5" id="KW-0539">Nucleus</keyword>
<sequence length="380" mass="41899">MELSQNVFLEELLLAPARSNSDWAAAAACFSHEGGGGGVNYEQQFLPHHHQWWNSFDPFEEDPSASSSLTARPPDQNPLTATGLVMVSEHSPADDYYSHYSFLDPPPPYTCTVPEVEGSTDPTPPPYPFGDPTGCTPPSLVEDHPDALLSSCSNNNNNNNNGIGCCKVEDMEQLVDNHSAGSFSMGCCAGDQVSSKSSTPVRPKRLEGQPSKNLMAERRRRKRLNDRLSMLRSIVPKISKMDRTSILGDTIDYMKELLERINKLQDEDMEVGTSPLSLMGFSRELKPNEVLVRNSPKFDVEKRDLGTRIDICCATKPGLLLSTVNTLELLGLEIQQCVISCFNDFSMQASCSEVTERTVISPEDIKQALFRNAGYGGRCL</sequence>
<evidence type="ECO:0000313" key="8">
    <source>
        <dbReference type="Proteomes" id="UP000197138"/>
    </source>
</evidence>
<dbReference type="Proteomes" id="UP000515151">
    <property type="component" value="Chromosome 1"/>
</dbReference>
<accession>A0A218XKF1</accession>
<evidence type="ECO:0000313" key="7">
    <source>
        <dbReference type="EMBL" id="OWM85437.1"/>
    </source>
</evidence>
<dbReference type="InterPro" id="IPR036638">
    <property type="entry name" value="HLH_DNA-bd_sf"/>
</dbReference>
<evidence type="ECO:0000313" key="9">
    <source>
        <dbReference type="Proteomes" id="UP000515151"/>
    </source>
</evidence>